<keyword evidence="1" id="KW-0378">Hydrolase</keyword>
<accession>A0A3A8K5H0</accession>
<dbReference type="EMBL" id="RAWE01000115">
    <property type="protein sequence ID" value="RKG99380.1"/>
    <property type="molecule type" value="Genomic_DNA"/>
</dbReference>
<dbReference type="SUPFAM" id="SSF49464">
    <property type="entry name" value="Carboxypeptidase regulatory domain-like"/>
    <property type="match status" value="1"/>
</dbReference>
<proteinExistence type="predicted"/>
<evidence type="ECO:0000313" key="1">
    <source>
        <dbReference type="EMBL" id="RKG99380.1"/>
    </source>
</evidence>
<organism evidence="1 2">
    <name type="scientific">Corallococcus carmarthensis</name>
    <dbReference type="NCBI Taxonomy" id="2316728"/>
    <lineage>
        <taxon>Bacteria</taxon>
        <taxon>Pseudomonadati</taxon>
        <taxon>Myxococcota</taxon>
        <taxon>Myxococcia</taxon>
        <taxon>Myxococcales</taxon>
        <taxon>Cystobacterineae</taxon>
        <taxon>Myxococcaceae</taxon>
        <taxon>Corallococcus</taxon>
    </lineage>
</organism>
<dbReference type="OrthoDB" id="5381067at2"/>
<dbReference type="InterPro" id="IPR008969">
    <property type="entry name" value="CarboxyPept-like_regulatory"/>
</dbReference>
<reference evidence="2" key="1">
    <citation type="submission" date="2018-09" db="EMBL/GenBank/DDBJ databases">
        <authorList>
            <person name="Livingstone P.G."/>
            <person name="Whitworth D.E."/>
        </authorList>
    </citation>
    <scope>NUCLEOTIDE SEQUENCE [LARGE SCALE GENOMIC DNA]</scope>
    <source>
        <strain evidence="2">CA043D</strain>
    </source>
</reference>
<dbReference type="AlphaFoldDB" id="A0A3A8K5H0"/>
<dbReference type="Proteomes" id="UP000268313">
    <property type="component" value="Unassembled WGS sequence"/>
</dbReference>
<gene>
    <name evidence="1" type="ORF">D7X32_26600</name>
</gene>
<protein>
    <submittedName>
        <fullName evidence="1">Carboxypeptidase regulatory-like domain-containing protein</fullName>
    </submittedName>
</protein>
<dbReference type="GO" id="GO:0004180">
    <property type="term" value="F:carboxypeptidase activity"/>
    <property type="evidence" value="ECO:0007669"/>
    <property type="project" value="UniProtKB-KW"/>
</dbReference>
<dbReference type="RefSeq" id="WP_120605374.1">
    <property type="nucleotide sequence ID" value="NZ_JABFJX010000064.1"/>
</dbReference>
<keyword evidence="1" id="KW-0121">Carboxypeptidase</keyword>
<evidence type="ECO:0000313" key="2">
    <source>
        <dbReference type="Proteomes" id="UP000268313"/>
    </source>
</evidence>
<keyword evidence="2" id="KW-1185">Reference proteome</keyword>
<dbReference type="PROSITE" id="PS51257">
    <property type="entry name" value="PROKAR_LIPOPROTEIN"/>
    <property type="match status" value="1"/>
</dbReference>
<keyword evidence="1" id="KW-0645">Protease</keyword>
<name>A0A3A8K5H0_9BACT</name>
<sequence length="282" mass="28910">MKHYIRAAGGAVLGLLAMACGDGGFTPDPGVRTEDAEAVDLENLRILVSGEARVFPEAEGAAAGAASLTGMALTVEEPLRVAVNDSAATFATGEVSEDGSFRVTDVPVRDVHQGLAVGLSHDGLVRSTTLVFDTAFTGTRPRTDIIDAHAWALPTAFVDQLGGAVGAPRLQGHTGDPAATLASAGFVLGRVVDLNGQPVSGVRVALDRAELADRVYYPSGDLTSVNTTGTAGHGLFLFVHSGAGVSSFQLSVEGTNTYVPRNVDVGPGLGVVLTVYPGRYAP</sequence>
<comment type="caution">
    <text evidence="1">The sequence shown here is derived from an EMBL/GenBank/DDBJ whole genome shotgun (WGS) entry which is preliminary data.</text>
</comment>